<keyword evidence="4" id="KW-0378">Hydrolase</keyword>
<dbReference type="PANTHER" id="PTHR42881">
    <property type="entry name" value="PROLYL ENDOPEPTIDASE"/>
    <property type="match status" value="1"/>
</dbReference>
<name>A0ABP9I9N5_9ACTN</name>
<dbReference type="Pfam" id="PF00326">
    <property type="entry name" value="Peptidase_S9"/>
    <property type="match status" value="1"/>
</dbReference>
<keyword evidence="10" id="KW-1185">Reference proteome</keyword>
<evidence type="ECO:0000313" key="9">
    <source>
        <dbReference type="EMBL" id="GAA4992664.1"/>
    </source>
</evidence>
<protein>
    <recommendedName>
        <fullName evidence="2">prolyl oligopeptidase</fullName>
        <ecNumber evidence="2">3.4.21.26</ecNumber>
    </recommendedName>
</protein>
<reference evidence="10" key="1">
    <citation type="journal article" date="2019" name="Int. J. Syst. Evol. Microbiol.">
        <title>The Global Catalogue of Microorganisms (GCM) 10K type strain sequencing project: providing services to taxonomists for standard genome sequencing and annotation.</title>
        <authorList>
            <consortium name="The Broad Institute Genomics Platform"/>
            <consortium name="The Broad Institute Genome Sequencing Center for Infectious Disease"/>
            <person name="Wu L."/>
            <person name="Ma J."/>
        </authorList>
    </citation>
    <scope>NUCLEOTIDE SEQUENCE [LARGE SCALE GENOMIC DNA]</scope>
    <source>
        <strain evidence="10">JCM 18126</strain>
    </source>
</reference>
<evidence type="ECO:0000256" key="5">
    <source>
        <dbReference type="ARBA" id="ARBA00022825"/>
    </source>
</evidence>
<dbReference type="InterPro" id="IPR002470">
    <property type="entry name" value="Peptidase_S9A"/>
</dbReference>
<dbReference type="InterPro" id="IPR001375">
    <property type="entry name" value="Peptidase_S9_cat"/>
</dbReference>
<dbReference type="Pfam" id="PF02897">
    <property type="entry name" value="Peptidase_S9_N"/>
    <property type="match status" value="1"/>
</dbReference>
<dbReference type="InterPro" id="IPR051167">
    <property type="entry name" value="Prolyl_oligopep/macrocyclase"/>
</dbReference>
<keyword evidence="3" id="KW-0645">Protease</keyword>
<dbReference type="InterPro" id="IPR023302">
    <property type="entry name" value="Pept_S9A_N"/>
</dbReference>
<feature type="compositionally biased region" description="Basic and acidic residues" evidence="6">
    <location>
        <begin position="9"/>
        <end position="21"/>
    </location>
</feature>
<dbReference type="SUPFAM" id="SSF53474">
    <property type="entry name" value="alpha/beta-Hydrolases"/>
    <property type="match status" value="1"/>
</dbReference>
<comment type="caution">
    <text evidence="9">The sequence shown here is derived from an EMBL/GenBank/DDBJ whole genome shotgun (WGS) entry which is preliminary data.</text>
</comment>
<evidence type="ECO:0000259" key="7">
    <source>
        <dbReference type="Pfam" id="PF00326"/>
    </source>
</evidence>
<dbReference type="PRINTS" id="PR00862">
    <property type="entry name" value="PROLIGOPTASE"/>
</dbReference>
<evidence type="ECO:0000256" key="1">
    <source>
        <dbReference type="ARBA" id="ARBA00001070"/>
    </source>
</evidence>
<dbReference type="EC" id="3.4.21.26" evidence="2"/>
<organism evidence="9 10">
    <name type="scientific">Kineococcus glutinatus</name>
    <dbReference type="NCBI Taxonomy" id="1070872"/>
    <lineage>
        <taxon>Bacteria</taxon>
        <taxon>Bacillati</taxon>
        <taxon>Actinomycetota</taxon>
        <taxon>Actinomycetes</taxon>
        <taxon>Kineosporiales</taxon>
        <taxon>Kineosporiaceae</taxon>
        <taxon>Kineococcus</taxon>
    </lineage>
</organism>
<evidence type="ECO:0000256" key="3">
    <source>
        <dbReference type="ARBA" id="ARBA00022670"/>
    </source>
</evidence>
<dbReference type="Gene3D" id="3.40.50.1820">
    <property type="entry name" value="alpha/beta hydrolase"/>
    <property type="match status" value="1"/>
</dbReference>
<evidence type="ECO:0000256" key="2">
    <source>
        <dbReference type="ARBA" id="ARBA00011897"/>
    </source>
</evidence>
<feature type="domain" description="Peptidase S9 prolyl oligopeptidase catalytic" evidence="7">
    <location>
        <begin position="535"/>
        <end position="746"/>
    </location>
</feature>
<evidence type="ECO:0000256" key="6">
    <source>
        <dbReference type="SAM" id="MobiDB-lite"/>
    </source>
</evidence>
<gene>
    <name evidence="9" type="ORF">GCM10023225_30860</name>
</gene>
<evidence type="ECO:0000313" key="10">
    <source>
        <dbReference type="Proteomes" id="UP001501195"/>
    </source>
</evidence>
<proteinExistence type="predicted"/>
<keyword evidence="5" id="KW-0720">Serine protease</keyword>
<sequence length="757" mass="80515">MPGGLAVTGRDRRDTCTEPTRRPHRAPTAVAAPAGRGCLGWGGMGLPSSPPPAPRLDLVEDLHGRAVADPYRWLEDADDPRTREWSRAQDELFTAHAAALPGRAALAARVRRLLSTGSTGVPVHRGGRVFRTRRAPEQEHAVLWVADGAGERVLVDPVALDPGGATTLDAWRPSVEGDLLAYQVSEGGTEESALRVLDVATGEVVDGPLDRARYSPVAWLPTSAGPGPAFYYVRRLAPELLAPQERQYHRRVYLHRVGTDPATDVEVFGADLPMTTYYGVWTSRDGRWLVVSASDGTAPRTDVWLADLADRDPATPALREVVTGRDAQTGAWVGRDGRLYVTTDLDAPRGRIAVADPAGPGPERWRDLVPERADAVLDDVAVLDGPELAAPLLVVGWTRHALAEITVHDLATGERLPGARGRIALPGPGSIGGLVPRPEPGHELWFAHTGTTTPARVWRWDGRDGSLTLDAEPPGAVDVPDVTSRQLEVTSADGTTVRVLVVARTDLLDERGLPLAPAPAVLYGYGGFGISLTPHYSPEALAWVEAGGVHAVANLRGGGEEGEEWHRAGMRGAKQNVFDDFAACARALVAGGWTTPGQLAAEGGSNGGLLVGAALTQQPELFRAVVCSAPLLDMVRYELHGLGATWSDEYGSAAVPEELDWLLSYSPYHRVREGTAYPAVLFTVFDGDTRVDPLHARKLCAALQHATTSGRPVLLRREADVGHGARSVSRSAALLTDVLAFLAAETGLALPGAGPAT</sequence>
<feature type="domain" description="Peptidase S9A N-terminal" evidence="8">
    <location>
        <begin position="51"/>
        <end position="469"/>
    </location>
</feature>
<feature type="region of interest" description="Disordered" evidence="6">
    <location>
        <begin position="1"/>
        <end position="32"/>
    </location>
</feature>
<dbReference type="Proteomes" id="UP001501195">
    <property type="component" value="Unassembled WGS sequence"/>
</dbReference>
<evidence type="ECO:0000259" key="8">
    <source>
        <dbReference type="Pfam" id="PF02897"/>
    </source>
</evidence>
<dbReference type="EMBL" id="BAABIL010000559">
    <property type="protein sequence ID" value="GAA4992664.1"/>
    <property type="molecule type" value="Genomic_DNA"/>
</dbReference>
<dbReference type="InterPro" id="IPR029058">
    <property type="entry name" value="AB_hydrolase_fold"/>
</dbReference>
<comment type="catalytic activity">
    <reaction evidence="1">
        <text>Hydrolysis of Pro-|-Xaa &gt;&gt; Ala-|-Xaa in oligopeptides.</text>
        <dbReference type="EC" id="3.4.21.26"/>
    </reaction>
</comment>
<dbReference type="Gene3D" id="2.130.10.120">
    <property type="entry name" value="Prolyl oligopeptidase, N-terminal domain"/>
    <property type="match status" value="1"/>
</dbReference>
<evidence type="ECO:0000256" key="4">
    <source>
        <dbReference type="ARBA" id="ARBA00022801"/>
    </source>
</evidence>
<dbReference type="SUPFAM" id="SSF50993">
    <property type="entry name" value="Peptidase/esterase 'gauge' domain"/>
    <property type="match status" value="1"/>
</dbReference>
<accession>A0ABP9I9N5</accession>
<dbReference type="PANTHER" id="PTHR42881:SF2">
    <property type="entry name" value="PROLYL ENDOPEPTIDASE"/>
    <property type="match status" value="1"/>
</dbReference>